<proteinExistence type="predicted"/>
<evidence type="ECO:0000313" key="2">
    <source>
        <dbReference type="EMBL" id="ORB64662.1"/>
    </source>
</evidence>
<dbReference type="Proteomes" id="UP000192411">
    <property type="component" value="Unassembled WGS sequence"/>
</dbReference>
<organism evidence="2 3">
    <name type="scientific">Mycolicibacterium tusciae</name>
    <dbReference type="NCBI Taxonomy" id="75922"/>
    <lineage>
        <taxon>Bacteria</taxon>
        <taxon>Bacillati</taxon>
        <taxon>Actinomycetota</taxon>
        <taxon>Actinomycetes</taxon>
        <taxon>Mycobacteriales</taxon>
        <taxon>Mycobacteriaceae</taxon>
        <taxon>Mycolicibacterium</taxon>
    </lineage>
</organism>
<protein>
    <recommendedName>
        <fullName evidence="1">DUF4189 domain-containing protein</fullName>
    </recommendedName>
</protein>
<evidence type="ECO:0000259" key="1">
    <source>
        <dbReference type="Pfam" id="PF13827"/>
    </source>
</evidence>
<dbReference type="STRING" id="75922.BST47_15270"/>
<name>A0A1X0JPG6_9MYCO</name>
<dbReference type="EMBL" id="MVIM01000007">
    <property type="protein sequence ID" value="ORB64662.1"/>
    <property type="molecule type" value="Genomic_DNA"/>
</dbReference>
<evidence type="ECO:0000313" key="3">
    <source>
        <dbReference type="Proteomes" id="UP000192411"/>
    </source>
</evidence>
<dbReference type="InterPro" id="IPR025240">
    <property type="entry name" value="DUF4189"/>
</dbReference>
<gene>
    <name evidence="2" type="ORF">BST47_15270</name>
</gene>
<reference evidence="2 3" key="1">
    <citation type="submission" date="2017-02" db="EMBL/GenBank/DDBJ databases">
        <title>The new phylogeny of genus Mycobacterium.</title>
        <authorList>
            <person name="Tortoli E."/>
            <person name="Trovato A."/>
            <person name="Cirillo D.M."/>
        </authorList>
    </citation>
    <scope>NUCLEOTIDE SEQUENCE [LARGE SCALE GENOMIC DNA]</scope>
    <source>
        <strain evidence="2 3">DSM 44338</strain>
    </source>
</reference>
<accession>A0A1X0JPG6</accession>
<keyword evidence="3" id="KW-1185">Reference proteome</keyword>
<sequence length="126" mass="12712">MRVALWRLLAVVLAAAGLFGATGVTAPTAGALGWGAIAISPATGRVGYSKGQNSAVEAELAAVGLCKASDCRAVVNFTKACGAVAQAPNASWAWGWDHSDTGAQKRALVSCSQYGAGCRVVGWICS</sequence>
<dbReference type="OrthoDB" id="4382031at2"/>
<dbReference type="AlphaFoldDB" id="A0A1X0JPG6"/>
<feature type="domain" description="DUF4189" evidence="1">
    <location>
        <begin position="34"/>
        <end position="125"/>
    </location>
</feature>
<dbReference type="RefSeq" id="WP_083126360.1">
    <property type="nucleotide sequence ID" value="NZ_MVIM01000007.1"/>
</dbReference>
<dbReference type="Pfam" id="PF13827">
    <property type="entry name" value="DUF4189"/>
    <property type="match status" value="1"/>
</dbReference>
<comment type="caution">
    <text evidence="2">The sequence shown here is derived from an EMBL/GenBank/DDBJ whole genome shotgun (WGS) entry which is preliminary data.</text>
</comment>